<gene>
    <name evidence="1" type="ORF">DFH08DRAFT_683715</name>
</gene>
<reference evidence="1" key="1">
    <citation type="submission" date="2023-03" db="EMBL/GenBank/DDBJ databases">
        <title>Massive genome expansion in bonnet fungi (Mycena s.s.) driven by repeated elements and novel gene families across ecological guilds.</title>
        <authorList>
            <consortium name="Lawrence Berkeley National Laboratory"/>
            <person name="Harder C.B."/>
            <person name="Miyauchi S."/>
            <person name="Viragh M."/>
            <person name="Kuo A."/>
            <person name="Thoen E."/>
            <person name="Andreopoulos B."/>
            <person name="Lu D."/>
            <person name="Skrede I."/>
            <person name="Drula E."/>
            <person name="Henrissat B."/>
            <person name="Morin E."/>
            <person name="Kohler A."/>
            <person name="Barry K."/>
            <person name="LaButti K."/>
            <person name="Morin E."/>
            <person name="Salamov A."/>
            <person name="Lipzen A."/>
            <person name="Mereny Z."/>
            <person name="Hegedus B."/>
            <person name="Baldrian P."/>
            <person name="Stursova M."/>
            <person name="Weitz H."/>
            <person name="Taylor A."/>
            <person name="Grigoriev I.V."/>
            <person name="Nagy L.G."/>
            <person name="Martin F."/>
            <person name="Kauserud H."/>
        </authorList>
    </citation>
    <scope>NUCLEOTIDE SEQUENCE</scope>
    <source>
        <strain evidence="1">CBHHK002</strain>
    </source>
</reference>
<dbReference type="Proteomes" id="UP001218218">
    <property type="component" value="Unassembled WGS sequence"/>
</dbReference>
<sequence>MWATSTSSGRVQSRTRDRKLGRRCLAPVLSAAILPSRLRVGKDGAGRVHARRAFAPLSTFTSAPRVLPRAIYPSHQFVFYTLSEDYHALIRRYQFVIGSTKIDVRREVEVNSTYISFVSEAFVEGYAPLSSSPHAIRCQSHATQHPWTSRSQVRS</sequence>
<dbReference type="EMBL" id="JARIHO010000004">
    <property type="protein sequence ID" value="KAJ7362755.1"/>
    <property type="molecule type" value="Genomic_DNA"/>
</dbReference>
<evidence type="ECO:0000313" key="2">
    <source>
        <dbReference type="Proteomes" id="UP001218218"/>
    </source>
</evidence>
<protein>
    <submittedName>
        <fullName evidence="1">Uncharacterized protein</fullName>
    </submittedName>
</protein>
<comment type="caution">
    <text evidence="1">The sequence shown here is derived from an EMBL/GenBank/DDBJ whole genome shotgun (WGS) entry which is preliminary data.</text>
</comment>
<keyword evidence="2" id="KW-1185">Reference proteome</keyword>
<name>A0AAD7AM58_9AGAR</name>
<accession>A0AAD7AM58</accession>
<evidence type="ECO:0000313" key="1">
    <source>
        <dbReference type="EMBL" id="KAJ7362755.1"/>
    </source>
</evidence>
<organism evidence="1 2">
    <name type="scientific">Mycena albidolilacea</name>
    <dbReference type="NCBI Taxonomy" id="1033008"/>
    <lineage>
        <taxon>Eukaryota</taxon>
        <taxon>Fungi</taxon>
        <taxon>Dikarya</taxon>
        <taxon>Basidiomycota</taxon>
        <taxon>Agaricomycotina</taxon>
        <taxon>Agaricomycetes</taxon>
        <taxon>Agaricomycetidae</taxon>
        <taxon>Agaricales</taxon>
        <taxon>Marasmiineae</taxon>
        <taxon>Mycenaceae</taxon>
        <taxon>Mycena</taxon>
    </lineage>
</organism>
<proteinExistence type="predicted"/>
<dbReference type="AlphaFoldDB" id="A0AAD7AM58"/>